<accession>A0A844F910</accession>
<dbReference type="Gene3D" id="1.20.120.1220">
    <property type="match status" value="1"/>
</dbReference>
<dbReference type="InterPro" id="IPR000045">
    <property type="entry name" value="Prepilin_IV_endopep_pep"/>
</dbReference>
<evidence type="ECO:0000313" key="5">
    <source>
        <dbReference type="Proteomes" id="UP000462363"/>
    </source>
</evidence>
<proteinExistence type="inferred from homology"/>
<dbReference type="GO" id="GO:0005886">
    <property type="term" value="C:plasma membrane"/>
    <property type="evidence" value="ECO:0007669"/>
    <property type="project" value="TreeGrafter"/>
</dbReference>
<comment type="caution">
    <text evidence="4">The sequence shown here is derived from an EMBL/GenBank/DDBJ whole genome shotgun (WGS) entry which is preliminary data.</text>
</comment>
<dbReference type="PANTHER" id="PTHR30487:SF0">
    <property type="entry name" value="PREPILIN LEADER PEPTIDASE_N-METHYLTRANSFERASE-RELATED"/>
    <property type="match status" value="1"/>
</dbReference>
<keyword evidence="2" id="KW-0812">Transmembrane</keyword>
<keyword evidence="2" id="KW-0472">Membrane</keyword>
<feature type="transmembrane region" description="Helical" evidence="2">
    <location>
        <begin position="97"/>
        <end position="115"/>
    </location>
</feature>
<dbReference type="GO" id="GO:0006465">
    <property type="term" value="P:signal peptide processing"/>
    <property type="evidence" value="ECO:0007669"/>
    <property type="project" value="TreeGrafter"/>
</dbReference>
<evidence type="ECO:0000256" key="1">
    <source>
        <dbReference type="ARBA" id="ARBA00005801"/>
    </source>
</evidence>
<feature type="domain" description="Prepilin type IV endopeptidase peptidase" evidence="3">
    <location>
        <begin position="8"/>
        <end position="109"/>
    </location>
</feature>
<sequence>MWEISQMICMGILLSLSVIDIHFRRIPTDILVMASIAALAYQGITRQPDLWMAAGGAGVGILFLLVSKVTREGFGYGDSWAILALGIYLGLWGVLDVLVGTFCFLAVAALVCLTAKKMSRKHTIPFIPFLAAGYLLSVLARGR</sequence>
<dbReference type="Pfam" id="PF01478">
    <property type="entry name" value="Peptidase_A24"/>
    <property type="match status" value="1"/>
</dbReference>
<keyword evidence="2" id="KW-1133">Transmembrane helix</keyword>
<evidence type="ECO:0000313" key="4">
    <source>
        <dbReference type="EMBL" id="MSS40860.1"/>
    </source>
</evidence>
<dbReference type="RefSeq" id="WP_154323290.1">
    <property type="nucleotide sequence ID" value="NZ_CP045695.1"/>
</dbReference>
<name>A0A844F910_CLOSV</name>
<dbReference type="InterPro" id="IPR050882">
    <property type="entry name" value="Prepilin_peptidase/N-MTase"/>
</dbReference>
<dbReference type="AlphaFoldDB" id="A0A844F910"/>
<reference evidence="4 5" key="1">
    <citation type="submission" date="2019-08" db="EMBL/GenBank/DDBJ databases">
        <title>In-depth cultivation of the pig gut microbiome towards novel bacterial diversity and tailored functional studies.</title>
        <authorList>
            <person name="Wylensek D."/>
            <person name="Hitch T.C.A."/>
            <person name="Clavel T."/>
        </authorList>
    </citation>
    <scope>NUCLEOTIDE SEQUENCE [LARGE SCALE GENOMIC DNA]</scope>
    <source>
        <strain evidence="4 5">BL-389-WT-3D</strain>
    </source>
</reference>
<organism evidence="4 5">
    <name type="scientific">Clostridium scindens (strain JCM 10418 / VPI 12708)</name>
    <dbReference type="NCBI Taxonomy" id="29347"/>
    <lineage>
        <taxon>Bacteria</taxon>
        <taxon>Bacillati</taxon>
        <taxon>Bacillota</taxon>
        <taxon>Clostridia</taxon>
        <taxon>Lachnospirales</taxon>
        <taxon>Lachnospiraceae</taxon>
    </lineage>
</organism>
<comment type="similarity">
    <text evidence="1">Belongs to the peptidase A24 family.</text>
</comment>
<dbReference type="GO" id="GO:0004190">
    <property type="term" value="F:aspartic-type endopeptidase activity"/>
    <property type="evidence" value="ECO:0007669"/>
    <property type="project" value="InterPro"/>
</dbReference>
<dbReference type="PANTHER" id="PTHR30487">
    <property type="entry name" value="TYPE 4 PREPILIN-LIKE PROTEINS LEADER PEPTIDE-PROCESSING ENZYME"/>
    <property type="match status" value="1"/>
</dbReference>
<gene>
    <name evidence="4" type="ORF">FYJ37_11000</name>
</gene>
<evidence type="ECO:0000256" key="2">
    <source>
        <dbReference type="SAM" id="Phobius"/>
    </source>
</evidence>
<dbReference type="EMBL" id="VUMB01000021">
    <property type="protein sequence ID" value="MSS40860.1"/>
    <property type="molecule type" value="Genomic_DNA"/>
</dbReference>
<evidence type="ECO:0000259" key="3">
    <source>
        <dbReference type="Pfam" id="PF01478"/>
    </source>
</evidence>
<feature type="transmembrane region" description="Helical" evidence="2">
    <location>
        <begin position="50"/>
        <end position="66"/>
    </location>
</feature>
<dbReference type="Proteomes" id="UP000462363">
    <property type="component" value="Unassembled WGS sequence"/>
</dbReference>
<protein>
    <submittedName>
        <fullName evidence="4">Prepilin peptidase</fullName>
    </submittedName>
</protein>